<keyword evidence="12" id="KW-1185">Reference proteome</keyword>
<dbReference type="PANTHER" id="PTHR30604">
    <property type="entry name" value="PROTEIN TRANSPORT PROTEIN HOFQ"/>
    <property type="match status" value="1"/>
</dbReference>
<evidence type="ECO:0000256" key="4">
    <source>
        <dbReference type="ARBA" id="ARBA00022927"/>
    </source>
</evidence>
<dbReference type="InterPro" id="IPR013355">
    <property type="entry name" value="Pilus_4_PilQ"/>
</dbReference>
<gene>
    <name evidence="11" type="primary">pilQ</name>
    <name evidence="11" type="ORF">NWE73_10110</name>
</gene>
<dbReference type="RefSeq" id="WP_277578197.1">
    <property type="nucleotide sequence ID" value="NZ_JANRMI010000003.1"/>
</dbReference>
<dbReference type="InterPro" id="IPR001775">
    <property type="entry name" value="GspD/PilQ"/>
</dbReference>
<dbReference type="EMBL" id="JANRMI010000003">
    <property type="protein sequence ID" value="MDG0816718.1"/>
    <property type="molecule type" value="Genomic_DNA"/>
</dbReference>
<evidence type="ECO:0000256" key="6">
    <source>
        <dbReference type="ARBA" id="ARBA00023237"/>
    </source>
</evidence>
<dbReference type="Gene3D" id="3.30.1370.120">
    <property type="match status" value="1"/>
</dbReference>
<evidence type="ECO:0000256" key="5">
    <source>
        <dbReference type="ARBA" id="ARBA00023136"/>
    </source>
</evidence>
<name>A0ABT6DIV3_9BACT</name>
<dbReference type="Pfam" id="PF00263">
    <property type="entry name" value="Secretin"/>
    <property type="match status" value="1"/>
</dbReference>
<dbReference type="PRINTS" id="PR01032">
    <property type="entry name" value="PHAGEIV"/>
</dbReference>
<feature type="region of interest" description="Disordered" evidence="9">
    <location>
        <begin position="119"/>
        <end position="145"/>
    </location>
</feature>
<comment type="caution">
    <text evidence="11">The sequence shown here is derived from an EMBL/GenBank/DDBJ whole genome shotgun (WGS) entry which is preliminary data.</text>
</comment>
<dbReference type="SMART" id="SM00965">
    <property type="entry name" value="STN"/>
    <property type="match status" value="1"/>
</dbReference>
<dbReference type="Gene3D" id="3.30.1370.130">
    <property type="match status" value="1"/>
</dbReference>
<accession>A0ABT6DIV3</accession>
<feature type="region of interest" description="Disordered" evidence="9">
    <location>
        <begin position="21"/>
        <end position="84"/>
    </location>
</feature>
<dbReference type="Pfam" id="PF11741">
    <property type="entry name" value="AMIN"/>
    <property type="match status" value="1"/>
</dbReference>
<dbReference type="Proteomes" id="UP001152321">
    <property type="component" value="Unassembled WGS sequence"/>
</dbReference>
<evidence type="ECO:0000256" key="1">
    <source>
        <dbReference type="ARBA" id="ARBA00004370"/>
    </source>
</evidence>
<sequence>MNGFIRFMIVSAMIATLTSCASHPSRGGGDDLSLDDTDSTAEVASADGGSSSGATDEFSDFDETPEDKQAKAKSEPPPAEAPAGDQDLAIEEEVSQAGAEKQAQQPPAPVIEEAAPTEDPFANSGIADAPAPVPTQEPAHGTVPAPMQESIPAAQPVAQNAATPATITDLKFKANETGGTVIVQGDRPLTFTTRTNPDLHQYIVEVDNAILPDRLKRSLNTRDIKGAVGAIDAYQNPGSTTARFVIQMREGVSEPAVQTEGSSLLIVASGSAPQPVVDHENQESGESQILPNQSLTEFLAGNSQFYGKKISIETNSMDIRDALNFITEESGVNMVLSDEVKGNVSLKLRQVPWDQALVVIMRARKLGYTRQGNVLRIAPLADLKAEEDDANKLAAARKNLEPLKVRMFPISYAKVDELEKKIKDFLGDRGKVVGDMRTNALVVTDIEDNLERIAKLISSLDTQPQQVLIEGKIVEAQEDFARDIGVSWSSSGSTIKLGNSSRGPVNMTPKFAVNPGKGSGGTNLDFGLDIGTLDVFGSITAALALSESENKVKVLASPRIFTMSNEKADINQTTEVPVKQVTINGTSNQTSFQFKPLTLKLEVTPQVTSDGSVIMKIAVNRQFQGAVVDAALGSFSVNSREANTRVLVKNGQTAVIGGIYQSDATDGETGVPWFREVPVVGWLFKTKSIRKTKSELLIFITPRIMGQVDGGSTTKDL</sequence>
<evidence type="ECO:0000313" key="11">
    <source>
        <dbReference type="EMBL" id="MDG0816718.1"/>
    </source>
</evidence>
<feature type="domain" description="Secretin/TonB short N-terminal" evidence="10">
    <location>
        <begin position="332"/>
        <end position="380"/>
    </location>
</feature>
<protein>
    <submittedName>
        <fullName evidence="11">Type IV pilus secretin PilQ</fullName>
    </submittedName>
</protein>
<dbReference type="InterPro" id="IPR038591">
    <property type="entry name" value="NolW-like_sf"/>
</dbReference>
<keyword evidence="2 8" id="KW-0813">Transport</keyword>
<dbReference type="PANTHER" id="PTHR30604:SF1">
    <property type="entry name" value="DNA UTILIZATION PROTEIN HOFQ"/>
    <property type="match status" value="1"/>
</dbReference>
<evidence type="ECO:0000256" key="9">
    <source>
        <dbReference type="SAM" id="MobiDB-lite"/>
    </source>
</evidence>
<evidence type="ECO:0000256" key="7">
    <source>
        <dbReference type="RuleBase" id="RU004003"/>
    </source>
</evidence>
<comment type="similarity">
    <text evidence="7">Belongs to the bacterial secretin family.</text>
</comment>
<dbReference type="InterPro" id="IPR021731">
    <property type="entry name" value="AMIN_dom"/>
</dbReference>
<evidence type="ECO:0000256" key="3">
    <source>
        <dbReference type="ARBA" id="ARBA00022729"/>
    </source>
</evidence>
<evidence type="ECO:0000256" key="8">
    <source>
        <dbReference type="RuleBase" id="RU004004"/>
    </source>
</evidence>
<dbReference type="InterPro" id="IPR004846">
    <property type="entry name" value="T2SS/T3SS_dom"/>
</dbReference>
<organism evidence="11 12">
    <name type="scientific">Bdellovibrio svalbardensis</name>
    <dbReference type="NCBI Taxonomy" id="2972972"/>
    <lineage>
        <taxon>Bacteria</taxon>
        <taxon>Pseudomonadati</taxon>
        <taxon>Bdellovibrionota</taxon>
        <taxon>Bdellovibrionia</taxon>
        <taxon>Bdellovibrionales</taxon>
        <taxon>Pseudobdellovibrionaceae</taxon>
        <taxon>Bdellovibrio</taxon>
    </lineage>
</organism>
<dbReference type="InterPro" id="IPR011662">
    <property type="entry name" value="Secretin/TonB_short_N"/>
</dbReference>
<dbReference type="PRINTS" id="PR00811">
    <property type="entry name" value="BCTERIALGSPD"/>
</dbReference>
<dbReference type="PROSITE" id="PS51257">
    <property type="entry name" value="PROKAR_LIPOPROTEIN"/>
    <property type="match status" value="1"/>
</dbReference>
<keyword evidence="3" id="KW-0732">Signal</keyword>
<keyword evidence="6" id="KW-0998">Cell outer membrane</keyword>
<proteinExistence type="inferred from homology"/>
<dbReference type="InterPro" id="IPR005644">
    <property type="entry name" value="NolW-like"/>
</dbReference>
<reference evidence="11" key="1">
    <citation type="submission" date="2022-08" db="EMBL/GenBank/DDBJ databases">
        <title>Novel Bdellovibrio Species Isolated from Svalbard: Designation Bdellovibrio svalbardensis.</title>
        <authorList>
            <person name="Mitchell R.J."/>
            <person name="Choi S.Y."/>
        </authorList>
    </citation>
    <scope>NUCLEOTIDE SEQUENCE</scope>
    <source>
        <strain evidence="11">PAP01</strain>
    </source>
</reference>
<keyword evidence="5" id="KW-0472">Membrane</keyword>
<dbReference type="Pfam" id="PF03958">
    <property type="entry name" value="Secretin_N"/>
    <property type="match status" value="1"/>
</dbReference>
<comment type="subcellular location">
    <subcellularLocation>
        <location evidence="8">Cell outer membrane</location>
    </subcellularLocation>
    <subcellularLocation>
        <location evidence="1">Membrane</location>
    </subcellularLocation>
</comment>
<evidence type="ECO:0000256" key="2">
    <source>
        <dbReference type="ARBA" id="ARBA00022448"/>
    </source>
</evidence>
<dbReference type="InterPro" id="IPR051808">
    <property type="entry name" value="Type_IV_pilus_biogenesis"/>
</dbReference>
<evidence type="ECO:0000313" key="12">
    <source>
        <dbReference type="Proteomes" id="UP001152321"/>
    </source>
</evidence>
<dbReference type="NCBIfam" id="TIGR02515">
    <property type="entry name" value="IV_pilus_PilQ"/>
    <property type="match status" value="1"/>
</dbReference>
<evidence type="ECO:0000259" key="10">
    <source>
        <dbReference type="SMART" id="SM00965"/>
    </source>
</evidence>
<keyword evidence="4" id="KW-0653">Protein transport</keyword>
<feature type="compositionally biased region" description="Low complexity" evidence="9">
    <location>
        <begin position="44"/>
        <end position="54"/>
    </location>
</feature>